<evidence type="ECO:0000313" key="2">
    <source>
        <dbReference type="EMBL" id="CAB3740519.1"/>
    </source>
</evidence>
<keyword evidence="1" id="KW-0732">Signal</keyword>
<dbReference type="EMBL" id="CADIJQ010000013">
    <property type="protein sequence ID" value="CAB3740519.1"/>
    <property type="molecule type" value="Genomic_DNA"/>
</dbReference>
<dbReference type="Pfam" id="PF06551">
    <property type="entry name" value="DUF1120"/>
    <property type="match status" value="1"/>
</dbReference>
<dbReference type="InterPro" id="IPR010546">
    <property type="entry name" value="DUF1120"/>
</dbReference>
<protein>
    <recommendedName>
        <fullName evidence="4">Protein GltF</fullName>
    </recommendedName>
</protein>
<evidence type="ECO:0008006" key="4">
    <source>
        <dbReference type="Google" id="ProtNLM"/>
    </source>
</evidence>
<dbReference type="Proteomes" id="UP000494269">
    <property type="component" value="Unassembled WGS sequence"/>
</dbReference>
<reference evidence="2 3" key="1">
    <citation type="submission" date="2020-04" db="EMBL/GenBank/DDBJ databases">
        <authorList>
            <person name="De Canck E."/>
        </authorList>
    </citation>
    <scope>NUCLEOTIDE SEQUENCE [LARGE SCALE GENOMIC DNA]</scope>
    <source>
        <strain evidence="2 3">LMG 3441</strain>
    </source>
</reference>
<evidence type="ECO:0000313" key="3">
    <source>
        <dbReference type="Proteomes" id="UP000494269"/>
    </source>
</evidence>
<feature type="chain" id="PRO_5028912396" description="Protein GltF" evidence="1">
    <location>
        <begin position="23"/>
        <end position="233"/>
    </location>
</feature>
<proteinExistence type="predicted"/>
<dbReference type="AlphaFoldDB" id="A0A6S7AX08"/>
<gene>
    <name evidence="2" type="ORF">LMG3441_05583</name>
</gene>
<feature type="signal peptide" evidence="1">
    <location>
        <begin position="1"/>
        <end position="22"/>
    </location>
</feature>
<accession>A0A6S7AX08</accession>
<name>A0A6S7AX08_9BURK</name>
<evidence type="ECO:0000256" key="1">
    <source>
        <dbReference type="SAM" id="SignalP"/>
    </source>
</evidence>
<keyword evidence="3" id="KW-1185">Reference proteome</keyword>
<organism evidence="2 3">
    <name type="scientific">Achromobacter kerstersii</name>
    <dbReference type="NCBI Taxonomy" id="1353890"/>
    <lineage>
        <taxon>Bacteria</taxon>
        <taxon>Pseudomonadati</taxon>
        <taxon>Pseudomonadota</taxon>
        <taxon>Betaproteobacteria</taxon>
        <taxon>Burkholderiales</taxon>
        <taxon>Alcaligenaceae</taxon>
        <taxon>Achromobacter</taxon>
    </lineage>
</organism>
<sequence length="233" mass="24025">MTTHLKLGIVLAALTAAAPAISGNNLTITGKLTPPACNVHFGSDSTFNFGVIAFNALDNNGTKLDGKDAALQIDCGSPTRVSVVAQDNRAGSGITIQEAPSLNWPYQNPENGPKYSWGLGFADGNHIKTGALIVLINPPTTTIDGTPLTQAGAQKIIARPTGSSSWSVASSHYSVNLSPNFEYSFGAAGGPPGRITNAKVALGLAPLIGQPATLPSADEIPLDGSITFTLRYL</sequence>